<evidence type="ECO:0000313" key="10">
    <source>
        <dbReference type="EMBL" id="ACM93013.1"/>
    </source>
</evidence>
<evidence type="ECO:0000256" key="4">
    <source>
        <dbReference type="ARBA" id="ARBA00022691"/>
    </source>
</evidence>
<evidence type="ECO:0000313" key="11">
    <source>
        <dbReference type="Proteomes" id="UP000000448"/>
    </source>
</evidence>
<dbReference type="Proteomes" id="UP000000448">
    <property type="component" value="Chromosome"/>
</dbReference>
<dbReference type="InterPro" id="IPR029026">
    <property type="entry name" value="tRNA_m1G_MTases_N"/>
</dbReference>
<dbReference type="HAMAP" id="MF_02060">
    <property type="entry name" value="tRNA_methyltr_TrmH"/>
    <property type="match status" value="1"/>
</dbReference>
<dbReference type="KEGG" id="nam:NAMH_1774"/>
<evidence type="ECO:0000259" key="8">
    <source>
        <dbReference type="Pfam" id="PF00588"/>
    </source>
</evidence>
<dbReference type="InterPro" id="IPR029028">
    <property type="entry name" value="Alpha/beta_knot_MTases"/>
</dbReference>
<organism evidence="10 11">
    <name type="scientific">Nautilia profundicola (strain ATCC BAA-1463 / DSM 18972 / AmH)</name>
    <dbReference type="NCBI Taxonomy" id="598659"/>
    <lineage>
        <taxon>Bacteria</taxon>
        <taxon>Pseudomonadati</taxon>
        <taxon>Campylobacterota</taxon>
        <taxon>Epsilonproteobacteria</taxon>
        <taxon>Nautiliales</taxon>
        <taxon>Nautiliaceae</taxon>
        <taxon>Nautilia</taxon>
    </lineage>
</organism>
<reference evidence="10 11" key="1">
    <citation type="journal article" date="2009" name="PLoS Genet.">
        <title>Adaptations to submarine hydrothermal environments exemplified by the genome of Nautilia profundicola.</title>
        <authorList>
            <person name="Campbell B.J."/>
            <person name="Smith J.L."/>
            <person name="Hanson T.E."/>
            <person name="Klotz M.G."/>
            <person name="Stein L.Y."/>
            <person name="Lee C.K."/>
            <person name="Wu D."/>
            <person name="Robinson J.M."/>
            <person name="Khouri H.M."/>
            <person name="Eisen J.A."/>
            <person name="Cary S.C."/>
        </authorList>
    </citation>
    <scope>NUCLEOTIDE SEQUENCE [LARGE SCALE GENOMIC DNA]</scope>
    <source>
        <strain evidence="11">ATCC BAA-1463 / DSM 18972 / AmH</strain>
    </source>
</reference>
<dbReference type="PANTHER" id="PTHR43453">
    <property type="entry name" value="RRNA METHYLASE-LIKE"/>
    <property type="match status" value="1"/>
</dbReference>
<evidence type="ECO:0000259" key="9">
    <source>
        <dbReference type="Pfam" id="PF12105"/>
    </source>
</evidence>
<dbReference type="Pfam" id="PF00588">
    <property type="entry name" value="SpoU_methylase"/>
    <property type="match status" value="1"/>
</dbReference>
<comment type="function">
    <text evidence="7">Catalyzes the 2'-O methylation of guanosine at position 18 in tRNA.</text>
</comment>
<keyword evidence="1 7" id="KW-0820">tRNA-binding</keyword>
<gene>
    <name evidence="7" type="primary">trmH</name>
    <name evidence="10" type="ordered locus">NAMH_1774</name>
</gene>
<feature type="binding site" evidence="7">
    <location>
        <position position="141"/>
    </location>
    <ligand>
        <name>S-adenosyl-L-methionine</name>
        <dbReference type="ChEBI" id="CHEBI:59789"/>
    </ligand>
</feature>
<name>B9L702_NAUPA</name>
<feature type="domain" description="RNA methyltransferase SpoU/TrmH type C-terminal" evidence="9">
    <location>
        <begin position="165"/>
        <end position="196"/>
    </location>
</feature>
<feature type="domain" description="tRNA/rRNA methyltransferase SpoU type" evidence="8">
    <location>
        <begin position="23"/>
        <end position="161"/>
    </location>
</feature>
<dbReference type="EMBL" id="CP001279">
    <property type="protein sequence ID" value="ACM93013.1"/>
    <property type="molecule type" value="Genomic_DNA"/>
</dbReference>
<dbReference type="InterPro" id="IPR033671">
    <property type="entry name" value="TrmH"/>
</dbReference>
<evidence type="ECO:0000256" key="7">
    <source>
        <dbReference type="HAMAP-Rule" id="MF_02060"/>
    </source>
</evidence>
<dbReference type="SUPFAM" id="SSF75217">
    <property type="entry name" value="alpha/beta knot"/>
    <property type="match status" value="1"/>
</dbReference>
<dbReference type="EC" id="2.1.1.34" evidence="7"/>
<keyword evidence="4 7" id="KW-0949">S-adenosyl-L-methionine</keyword>
<comment type="similarity">
    <text evidence="7">Belongs to the class IV-like SAM-binding methyltransferase superfamily. RNA methyltransferase TrmH family.</text>
</comment>
<dbReference type="HOGENOM" id="CLU_021322_4_2_7"/>
<dbReference type="Pfam" id="PF12105">
    <property type="entry name" value="SpoU_methylas_C"/>
    <property type="match status" value="1"/>
</dbReference>
<evidence type="ECO:0000256" key="5">
    <source>
        <dbReference type="ARBA" id="ARBA00022694"/>
    </source>
</evidence>
<dbReference type="AlphaFoldDB" id="B9L702"/>
<evidence type="ECO:0000256" key="2">
    <source>
        <dbReference type="ARBA" id="ARBA00022603"/>
    </source>
</evidence>
<dbReference type="RefSeq" id="WP_015902065.1">
    <property type="nucleotide sequence ID" value="NC_012115.1"/>
</dbReference>
<keyword evidence="11" id="KW-1185">Reference proteome</keyword>
<dbReference type="eggNOG" id="COG0566">
    <property type="taxonomic scope" value="Bacteria"/>
</dbReference>
<keyword evidence="6 7" id="KW-0694">RNA-binding</keyword>
<dbReference type="Gene3D" id="3.40.1280.10">
    <property type="match status" value="1"/>
</dbReference>
<evidence type="ECO:0000256" key="3">
    <source>
        <dbReference type="ARBA" id="ARBA00022679"/>
    </source>
</evidence>
<comment type="catalytic activity">
    <reaction evidence="7">
        <text>guanosine(18) in tRNA + S-adenosyl-L-methionine = 2'-O-methylguanosine(18) in tRNA + S-adenosyl-L-homocysteine + H(+)</text>
        <dbReference type="Rhea" id="RHEA:20077"/>
        <dbReference type="Rhea" id="RHEA-COMP:10190"/>
        <dbReference type="Rhea" id="RHEA-COMP:10192"/>
        <dbReference type="ChEBI" id="CHEBI:15378"/>
        <dbReference type="ChEBI" id="CHEBI:57856"/>
        <dbReference type="ChEBI" id="CHEBI:59789"/>
        <dbReference type="ChEBI" id="CHEBI:74269"/>
        <dbReference type="ChEBI" id="CHEBI:74445"/>
        <dbReference type="EC" id="2.1.1.34"/>
    </reaction>
</comment>
<evidence type="ECO:0000256" key="6">
    <source>
        <dbReference type="ARBA" id="ARBA00022884"/>
    </source>
</evidence>
<accession>B9L702</accession>
<dbReference type="GO" id="GO:0000049">
    <property type="term" value="F:tRNA binding"/>
    <property type="evidence" value="ECO:0007669"/>
    <property type="project" value="UniProtKB-UniRule"/>
</dbReference>
<dbReference type="STRING" id="598659.NAMH_1774"/>
<dbReference type="PANTHER" id="PTHR43453:SF1">
    <property type="entry name" value="TRNA_RRNA METHYLTRANSFERASE SPOU TYPE DOMAIN-CONTAINING PROTEIN"/>
    <property type="match status" value="1"/>
</dbReference>
<dbReference type="InterPro" id="IPR001537">
    <property type="entry name" value="SpoU_MeTrfase"/>
</dbReference>
<sequence>MYLVSEERLEKMKNILNTRQNTLRVFMDYVFSSHNLSAIVRTCDAVNVGKLYYRHQRKVRLNNDITMGAHKWIFHEYVEDIEEFYKNIKKEGYQVVVTLLDEETVDFREVDYTKPTLIVLGNEVDGASDISIKYADKKVIIPMYGMSQSLNVSVANAVILYEAQRQRAAKGMYDTPSLPEDVIEKTLKKWAYDDIIEKELRRVRHKPKN</sequence>
<dbReference type="CDD" id="cd18092">
    <property type="entry name" value="SpoU-like_TrmH"/>
    <property type="match status" value="1"/>
</dbReference>
<dbReference type="InterPro" id="IPR022724">
    <property type="entry name" value="rRNA_MeTrfase_SpoU_C"/>
</dbReference>
<proteinExistence type="inferred from homology"/>
<evidence type="ECO:0000256" key="1">
    <source>
        <dbReference type="ARBA" id="ARBA00022555"/>
    </source>
</evidence>
<keyword evidence="2 7" id="KW-0489">Methyltransferase</keyword>
<keyword evidence="5 7" id="KW-0819">tRNA processing</keyword>
<protein>
    <recommendedName>
        <fullName evidence="7">tRNA (guanosine(18)-2'-O)-methyltransferase</fullName>
        <ecNumber evidence="7">2.1.1.34</ecNumber>
    </recommendedName>
    <alternativeName>
        <fullName evidence="7">tRNA [Gm18] methyltransferase</fullName>
    </alternativeName>
</protein>
<keyword evidence="3 7" id="KW-0808">Transferase</keyword>
<comment type="caution">
    <text evidence="7">Lacks conserved residue(s) required for the propagation of feature annotation.</text>
</comment>
<dbReference type="GO" id="GO:0141100">
    <property type="term" value="F:tRNA (guanine(18)-2'-O)-methyltransferase activity"/>
    <property type="evidence" value="ECO:0007669"/>
    <property type="project" value="UniProtKB-UniRule"/>
</dbReference>
<feature type="binding site" evidence="7">
    <location>
        <position position="150"/>
    </location>
    <ligand>
        <name>S-adenosyl-L-methionine</name>
        <dbReference type="ChEBI" id="CHEBI:59789"/>
    </ligand>
</feature>
<dbReference type="OrthoDB" id="9785673at2"/>
<dbReference type="GO" id="GO:0002938">
    <property type="term" value="P:tRNA guanine ribose methylation"/>
    <property type="evidence" value="ECO:0007669"/>
    <property type="project" value="UniProtKB-UniRule"/>
</dbReference>
<feature type="binding site" evidence="7">
    <location>
        <position position="98"/>
    </location>
    <ligand>
        <name>S-adenosyl-L-methionine</name>
        <dbReference type="ChEBI" id="CHEBI:59789"/>
    </ligand>
</feature>